<dbReference type="InterPro" id="IPR015422">
    <property type="entry name" value="PyrdxlP-dep_Trfase_small"/>
</dbReference>
<dbReference type="NCBIfam" id="NF003145">
    <property type="entry name" value="PRK04073.1"/>
    <property type="match status" value="1"/>
</dbReference>
<keyword evidence="4 11" id="KW-0963">Cytoplasm</keyword>
<dbReference type="EMBL" id="FTOO01000011">
    <property type="protein sequence ID" value="SIT04901.1"/>
    <property type="molecule type" value="Genomic_DNA"/>
</dbReference>
<dbReference type="InterPro" id="IPR015421">
    <property type="entry name" value="PyrdxlP-dep_Trfase_major"/>
</dbReference>
<evidence type="ECO:0000256" key="6">
    <source>
        <dbReference type="ARBA" id="ARBA00022605"/>
    </source>
</evidence>
<keyword evidence="7 11" id="KW-0641">Proline biosynthesis</keyword>
<comment type="cofactor">
    <cofactor evidence="1 11">
        <name>pyridoxal 5'-phosphate</name>
        <dbReference type="ChEBI" id="CHEBI:597326"/>
    </cofactor>
</comment>
<keyword evidence="13" id="KW-1185">Reference proteome</keyword>
<dbReference type="GO" id="GO:0055129">
    <property type="term" value="P:L-proline biosynthetic process"/>
    <property type="evidence" value="ECO:0007669"/>
    <property type="project" value="UniProtKB-UniRule"/>
</dbReference>
<dbReference type="FunFam" id="3.40.640.10:FF:000011">
    <property type="entry name" value="Ornithine aminotransferase"/>
    <property type="match status" value="1"/>
</dbReference>
<evidence type="ECO:0000256" key="7">
    <source>
        <dbReference type="ARBA" id="ARBA00022650"/>
    </source>
</evidence>
<dbReference type="OrthoDB" id="9807885at2"/>
<dbReference type="HAMAP" id="MF_01689">
    <property type="entry name" value="Ornith_aminotrans_3"/>
    <property type="match status" value="1"/>
</dbReference>
<keyword evidence="8 11" id="KW-0808">Transferase</keyword>
<dbReference type="GO" id="GO:0004587">
    <property type="term" value="F:ornithine aminotransferase activity"/>
    <property type="evidence" value="ECO:0007669"/>
    <property type="project" value="UniProtKB-UniRule"/>
</dbReference>
<evidence type="ECO:0000256" key="4">
    <source>
        <dbReference type="ARBA" id="ARBA00022490"/>
    </source>
</evidence>
<dbReference type="InterPro" id="IPR049704">
    <property type="entry name" value="Aminotrans_3_PPA_site"/>
</dbReference>
<evidence type="ECO:0000256" key="10">
    <source>
        <dbReference type="ARBA" id="ARBA00030587"/>
    </source>
</evidence>
<dbReference type="STRING" id="252246.SAMN05421799_11111"/>
<evidence type="ECO:0000256" key="11">
    <source>
        <dbReference type="HAMAP-Rule" id="MF_01689"/>
    </source>
</evidence>
<dbReference type="Proteomes" id="UP000186156">
    <property type="component" value="Unassembled WGS sequence"/>
</dbReference>
<comment type="similarity">
    <text evidence="11">Belongs to the class-III pyridoxal-phosphate-dependent aminotransferase family. OAT subfamily.</text>
</comment>
<gene>
    <name evidence="11" type="primary">rocD</name>
    <name evidence="12" type="ORF">SAMN05421799_11111</name>
</gene>
<dbReference type="EC" id="2.6.1.13" evidence="3 11"/>
<name>A0A1N7P2V9_9BACL</name>
<dbReference type="NCBIfam" id="TIGR01885">
    <property type="entry name" value="Orn_aminotrans"/>
    <property type="match status" value="1"/>
</dbReference>
<comment type="subcellular location">
    <subcellularLocation>
        <location evidence="11">Cytoplasm</location>
    </subcellularLocation>
</comment>
<evidence type="ECO:0000256" key="9">
    <source>
        <dbReference type="ARBA" id="ARBA00022898"/>
    </source>
</evidence>
<dbReference type="PANTHER" id="PTHR11986">
    <property type="entry name" value="AMINOTRANSFERASE CLASS III"/>
    <property type="match status" value="1"/>
</dbReference>
<evidence type="ECO:0000256" key="8">
    <source>
        <dbReference type="ARBA" id="ARBA00022679"/>
    </source>
</evidence>
<dbReference type="PIRSF" id="PIRSF000521">
    <property type="entry name" value="Transaminase_4ab_Lys_Orn"/>
    <property type="match status" value="1"/>
</dbReference>
<evidence type="ECO:0000256" key="3">
    <source>
        <dbReference type="ARBA" id="ARBA00012924"/>
    </source>
</evidence>
<reference evidence="13" key="1">
    <citation type="submission" date="2017-01" db="EMBL/GenBank/DDBJ databases">
        <authorList>
            <person name="Varghese N."/>
            <person name="Submissions S."/>
        </authorList>
    </citation>
    <scope>NUCLEOTIDE SEQUENCE [LARGE SCALE GENOMIC DNA]</scope>
    <source>
        <strain evidence="13">DSM 16176</strain>
    </source>
</reference>
<dbReference type="InterPro" id="IPR015424">
    <property type="entry name" value="PyrdxlP-dep_Trfase"/>
</dbReference>
<protein>
    <recommendedName>
        <fullName evidence="3 11">Ornithine aminotransferase</fullName>
        <shortName evidence="11">OAT</shortName>
        <ecNumber evidence="3 11">2.6.1.13</ecNumber>
    </recommendedName>
    <alternativeName>
        <fullName evidence="10 11">Ornithine--oxo-acid aminotransferase</fullName>
    </alternativeName>
</protein>
<dbReference type="UniPathway" id="UPA00098">
    <property type="reaction ID" value="UER00358"/>
</dbReference>
<organism evidence="12 13">
    <name type="scientific">Alicyclobacillus vulcanalis</name>
    <dbReference type="NCBI Taxonomy" id="252246"/>
    <lineage>
        <taxon>Bacteria</taxon>
        <taxon>Bacillati</taxon>
        <taxon>Bacillota</taxon>
        <taxon>Bacilli</taxon>
        <taxon>Bacillales</taxon>
        <taxon>Alicyclobacillaceae</taxon>
        <taxon>Alicyclobacillus</taxon>
    </lineage>
</organism>
<proteinExistence type="inferred from homology"/>
<dbReference type="Gene3D" id="3.40.640.10">
    <property type="entry name" value="Type I PLP-dependent aspartate aminotransferase-like (Major domain)"/>
    <property type="match status" value="1"/>
</dbReference>
<comment type="pathway">
    <text evidence="2 11">Amino-acid biosynthesis; L-proline biosynthesis; L-glutamate 5-semialdehyde from L-ornithine: step 1/1.</text>
</comment>
<evidence type="ECO:0000313" key="12">
    <source>
        <dbReference type="EMBL" id="SIT04901.1"/>
    </source>
</evidence>
<dbReference type="AlphaFoldDB" id="A0A1N7P2V9"/>
<keyword evidence="5 11" id="KW-0032">Aminotransferase</keyword>
<dbReference type="GO" id="GO:0005737">
    <property type="term" value="C:cytoplasm"/>
    <property type="evidence" value="ECO:0007669"/>
    <property type="project" value="UniProtKB-SubCell"/>
</dbReference>
<feature type="modified residue" description="N6-(pyridoxal phosphate)lysine" evidence="11">
    <location>
        <position position="258"/>
    </location>
</feature>
<dbReference type="GO" id="GO:0030170">
    <property type="term" value="F:pyridoxal phosphate binding"/>
    <property type="evidence" value="ECO:0007669"/>
    <property type="project" value="UniProtKB-UniRule"/>
</dbReference>
<dbReference type="SUPFAM" id="SSF53383">
    <property type="entry name" value="PLP-dependent transferases"/>
    <property type="match status" value="1"/>
</dbReference>
<comment type="catalytic activity">
    <reaction evidence="11">
        <text>a 2-oxocarboxylate + L-ornithine = L-glutamate 5-semialdehyde + an L-alpha-amino acid</text>
        <dbReference type="Rhea" id="RHEA:13877"/>
        <dbReference type="ChEBI" id="CHEBI:35179"/>
        <dbReference type="ChEBI" id="CHEBI:46911"/>
        <dbReference type="ChEBI" id="CHEBI:58066"/>
        <dbReference type="ChEBI" id="CHEBI:59869"/>
        <dbReference type="EC" id="2.6.1.13"/>
    </reaction>
</comment>
<dbReference type="PROSITE" id="PS00600">
    <property type="entry name" value="AA_TRANSFER_CLASS_3"/>
    <property type="match status" value="1"/>
</dbReference>
<dbReference type="Gene3D" id="3.90.1150.10">
    <property type="entry name" value="Aspartate Aminotransferase, domain 1"/>
    <property type="match status" value="1"/>
</dbReference>
<dbReference type="InterPro" id="IPR034757">
    <property type="entry name" value="Ornith_aminotrans_bact"/>
</dbReference>
<evidence type="ECO:0000256" key="5">
    <source>
        <dbReference type="ARBA" id="ARBA00022576"/>
    </source>
</evidence>
<accession>A0A1N7P2V9</accession>
<evidence type="ECO:0000256" key="2">
    <source>
        <dbReference type="ARBA" id="ARBA00004998"/>
    </source>
</evidence>
<keyword evidence="6 11" id="KW-0028">Amino-acid biosynthesis</keyword>
<comment type="function">
    <text evidence="11">Catalyzes the interconversion of ornithine to glutamate semialdehyde.</text>
</comment>
<dbReference type="InterPro" id="IPR010164">
    <property type="entry name" value="Orn_aminotrans"/>
</dbReference>
<sequence>MTTQVTGRDALRLEEQYGAHNYHPLPVVLVKGEGVWVWDAEGNRYLDMLSAYSALNQGHRHPRIIQALKEQADAITLTSRAFHNDKLGQMYERIAKLTHKDMVLPMNTGAEAVETAIKAVRRYAYDVKGVPADQAEIIVAEHNFHGRTTTIISFSSDPEYKRGFGPLTPGFRIIPYGDIEALKQAITENTAAFLVEPIQGEAGIIVPPEGYLRQAYEICRERGVLFVADEIQTGLGRTGQMFACDWEGVIPDVYILGKALGGGVFPVSAVAANRDILGVFEPGSHGSTFGGNPLGAEVAIAALDVIVEEKLPEKSRALGEKFLSWLRELKHPAIKEVRGKGLFIGLELKEKARPYCERLKDEGLLCKETHENTIRFAPPLVIREDELAWAFEKIRSVFGEGAR</sequence>
<dbReference type="GO" id="GO:0042802">
    <property type="term" value="F:identical protein binding"/>
    <property type="evidence" value="ECO:0007669"/>
    <property type="project" value="TreeGrafter"/>
</dbReference>
<dbReference type="InterPro" id="IPR005814">
    <property type="entry name" value="Aminotrans_3"/>
</dbReference>
<dbReference type="InterPro" id="IPR050103">
    <property type="entry name" value="Class-III_PLP-dep_AT"/>
</dbReference>
<dbReference type="PANTHER" id="PTHR11986:SF18">
    <property type="entry name" value="ORNITHINE AMINOTRANSFERASE, MITOCHONDRIAL"/>
    <property type="match status" value="1"/>
</dbReference>
<evidence type="ECO:0000313" key="13">
    <source>
        <dbReference type="Proteomes" id="UP000186156"/>
    </source>
</evidence>
<dbReference type="Pfam" id="PF00202">
    <property type="entry name" value="Aminotran_3"/>
    <property type="match status" value="1"/>
</dbReference>
<evidence type="ECO:0000256" key="1">
    <source>
        <dbReference type="ARBA" id="ARBA00001933"/>
    </source>
</evidence>
<dbReference type="CDD" id="cd00610">
    <property type="entry name" value="OAT_like"/>
    <property type="match status" value="1"/>
</dbReference>
<keyword evidence="9 11" id="KW-0663">Pyridoxal phosphate</keyword>
<dbReference type="RefSeq" id="WP_076348421.1">
    <property type="nucleotide sequence ID" value="NZ_FTOO01000011.1"/>
</dbReference>